<dbReference type="WBParaSite" id="PgR025_g077_t01">
    <property type="protein sequence ID" value="PgR025_g077_t01"/>
    <property type="gene ID" value="PgR025_g077"/>
</dbReference>
<keyword evidence="3 8" id="KW-0245">EGF-like domain</keyword>
<dbReference type="PROSITE" id="PS50026">
    <property type="entry name" value="EGF_3"/>
    <property type="match status" value="4"/>
</dbReference>
<keyword evidence="11" id="KW-1185">Reference proteome</keyword>
<evidence type="ECO:0000256" key="6">
    <source>
        <dbReference type="ARBA" id="ARBA00023157"/>
    </source>
</evidence>
<keyword evidence="4" id="KW-0732">Signal</keyword>
<accession>A0A915B646</accession>
<dbReference type="Proteomes" id="UP000887569">
    <property type="component" value="Unplaced"/>
</dbReference>
<comment type="subcellular location">
    <subcellularLocation>
        <location evidence="1">Secreted</location>
    </subcellularLocation>
</comment>
<feature type="compositionally biased region" description="Low complexity" evidence="9">
    <location>
        <begin position="53"/>
        <end position="70"/>
    </location>
</feature>
<dbReference type="InterPro" id="IPR001881">
    <property type="entry name" value="EGF-like_Ca-bd_dom"/>
</dbReference>
<dbReference type="AlphaFoldDB" id="A0A915B646"/>
<dbReference type="Gene3D" id="2.10.25.10">
    <property type="entry name" value="Laminin"/>
    <property type="match status" value="4"/>
</dbReference>
<dbReference type="PANTHER" id="PTHR24040">
    <property type="entry name" value="LAMININ G-LIKE DOMAIN-CONTAINING PROTEIN"/>
    <property type="match status" value="1"/>
</dbReference>
<dbReference type="SMART" id="SM00179">
    <property type="entry name" value="EGF_CA"/>
    <property type="match status" value="4"/>
</dbReference>
<keyword evidence="5" id="KW-0677">Repeat</keyword>
<dbReference type="SMART" id="SM00181">
    <property type="entry name" value="EGF"/>
    <property type="match status" value="5"/>
</dbReference>
<dbReference type="PROSITE" id="PS00010">
    <property type="entry name" value="ASX_HYDROXYL"/>
    <property type="match status" value="4"/>
</dbReference>
<dbReference type="InterPro" id="IPR000152">
    <property type="entry name" value="EGF-type_Asp/Asn_hydroxyl_site"/>
</dbReference>
<dbReference type="GO" id="GO:0005576">
    <property type="term" value="C:extracellular region"/>
    <property type="evidence" value="ECO:0007669"/>
    <property type="project" value="UniProtKB-SubCell"/>
</dbReference>
<feature type="domain" description="EGF-like" evidence="10">
    <location>
        <begin position="279"/>
        <end position="312"/>
    </location>
</feature>
<evidence type="ECO:0000256" key="3">
    <source>
        <dbReference type="ARBA" id="ARBA00022536"/>
    </source>
</evidence>
<evidence type="ECO:0000256" key="8">
    <source>
        <dbReference type="PROSITE-ProRule" id="PRU00076"/>
    </source>
</evidence>
<dbReference type="FunFam" id="2.10.25.10:FF:000014">
    <property type="entry name" value="Latent-transforming growth factor beta-binding protein 3"/>
    <property type="match status" value="1"/>
</dbReference>
<feature type="domain" description="EGF-like" evidence="10">
    <location>
        <begin position="236"/>
        <end position="278"/>
    </location>
</feature>
<dbReference type="PROSITE" id="PS01187">
    <property type="entry name" value="EGF_CA"/>
    <property type="match status" value="1"/>
</dbReference>
<dbReference type="SUPFAM" id="SSF57196">
    <property type="entry name" value="EGF/Laminin"/>
    <property type="match status" value="2"/>
</dbReference>
<dbReference type="InterPro" id="IPR049883">
    <property type="entry name" value="NOTCH1_EGF-like"/>
</dbReference>
<evidence type="ECO:0000256" key="1">
    <source>
        <dbReference type="ARBA" id="ARBA00004613"/>
    </source>
</evidence>
<keyword evidence="7" id="KW-0325">Glycoprotein</keyword>
<feature type="region of interest" description="Disordered" evidence="9">
    <location>
        <begin position="53"/>
        <end position="93"/>
    </location>
</feature>
<reference evidence="12" key="1">
    <citation type="submission" date="2022-11" db="UniProtKB">
        <authorList>
            <consortium name="WormBaseParasite"/>
        </authorList>
    </citation>
    <scope>IDENTIFICATION</scope>
</reference>
<comment type="caution">
    <text evidence="8">Lacks conserved residue(s) required for the propagation of feature annotation.</text>
</comment>
<dbReference type="PROSITE" id="PS01186">
    <property type="entry name" value="EGF_2"/>
    <property type="match status" value="2"/>
</dbReference>
<evidence type="ECO:0000256" key="2">
    <source>
        <dbReference type="ARBA" id="ARBA00022525"/>
    </source>
</evidence>
<evidence type="ECO:0000256" key="4">
    <source>
        <dbReference type="ARBA" id="ARBA00022729"/>
    </source>
</evidence>
<evidence type="ECO:0000256" key="7">
    <source>
        <dbReference type="ARBA" id="ARBA00023180"/>
    </source>
</evidence>
<dbReference type="FunFam" id="2.10.25.10:FF:000038">
    <property type="entry name" value="Fibrillin 2"/>
    <property type="match status" value="1"/>
</dbReference>
<keyword evidence="6" id="KW-1015">Disulfide bond</keyword>
<organism evidence="11 12">
    <name type="scientific">Parascaris univalens</name>
    <name type="common">Nematode worm</name>
    <dbReference type="NCBI Taxonomy" id="6257"/>
    <lineage>
        <taxon>Eukaryota</taxon>
        <taxon>Metazoa</taxon>
        <taxon>Ecdysozoa</taxon>
        <taxon>Nematoda</taxon>
        <taxon>Chromadorea</taxon>
        <taxon>Rhabditida</taxon>
        <taxon>Spirurina</taxon>
        <taxon>Ascaridomorpha</taxon>
        <taxon>Ascaridoidea</taxon>
        <taxon>Ascarididae</taxon>
        <taxon>Parascaris</taxon>
    </lineage>
</organism>
<keyword evidence="2" id="KW-0964">Secreted</keyword>
<dbReference type="PANTHER" id="PTHR24040:SF16">
    <property type="entry name" value="FIBRILLIN-2-LIKE PROTEIN"/>
    <property type="match status" value="1"/>
</dbReference>
<dbReference type="InterPro" id="IPR000742">
    <property type="entry name" value="EGF"/>
</dbReference>
<feature type="domain" description="EGF-like" evidence="10">
    <location>
        <begin position="147"/>
        <end position="188"/>
    </location>
</feature>
<dbReference type="CDD" id="cd00054">
    <property type="entry name" value="EGF_CA"/>
    <property type="match status" value="3"/>
</dbReference>
<evidence type="ECO:0000313" key="12">
    <source>
        <dbReference type="WBParaSite" id="PgR025_g077_t01"/>
    </source>
</evidence>
<dbReference type="FunFam" id="2.10.25.10:FF:000139">
    <property type="entry name" value="Fibulin-1"/>
    <property type="match status" value="1"/>
</dbReference>
<dbReference type="SUPFAM" id="SSF57184">
    <property type="entry name" value="Growth factor receptor domain"/>
    <property type="match status" value="1"/>
</dbReference>
<sequence length="313" mass="32909">EQPDCLNTAGAFLCLCFEYDNVTNTCKSSPSLSSVESKPIPVKVVPLQPVLVSTTQKTSTSRTSATITSSLATVRQTTAPPTNQTSPSGTAAAEADPLQTVRFNFATIRPVLGTTSPPCRCGQNADCVSGVCQCKQGWSGDGQLCVDVNECFGEPSVCGPHSICENSAGSYTCQCDIGYIFDNDGRCIDMDECAEGVVVCGGGKNSSVCVNTDGAYECRCARGYVGHPDSERGCVDVDECQLSDFYCGEKGVCKNLIGSYECDCAEGYQQDSQGGQCVDIDECKYDPCDKAAVCTNLPGSFKCSCIDGFVGNG</sequence>
<name>A0A915B646_PARUN</name>
<evidence type="ECO:0000256" key="9">
    <source>
        <dbReference type="SAM" id="MobiDB-lite"/>
    </source>
</evidence>
<proteinExistence type="predicted"/>
<protein>
    <submittedName>
        <fullName evidence="12">EGF-like domain-containing protein</fullName>
    </submittedName>
</protein>
<feature type="domain" description="EGF-like" evidence="10">
    <location>
        <begin position="189"/>
        <end position="231"/>
    </location>
</feature>
<feature type="compositionally biased region" description="Polar residues" evidence="9">
    <location>
        <begin position="71"/>
        <end position="89"/>
    </location>
</feature>
<dbReference type="InterPro" id="IPR018097">
    <property type="entry name" value="EGF_Ca-bd_CS"/>
</dbReference>
<evidence type="ECO:0000259" key="10">
    <source>
        <dbReference type="PROSITE" id="PS50026"/>
    </source>
</evidence>
<evidence type="ECO:0000256" key="5">
    <source>
        <dbReference type="ARBA" id="ARBA00022737"/>
    </source>
</evidence>
<dbReference type="InterPro" id="IPR051145">
    <property type="entry name" value="GAS-SHBG-PROS"/>
</dbReference>
<dbReference type="Pfam" id="PF07645">
    <property type="entry name" value="EGF_CA"/>
    <property type="match status" value="4"/>
</dbReference>
<evidence type="ECO:0000313" key="11">
    <source>
        <dbReference type="Proteomes" id="UP000887569"/>
    </source>
</evidence>
<dbReference type="InterPro" id="IPR009030">
    <property type="entry name" value="Growth_fac_rcpt_cys_sf"/>
</dbReference>
<dbReference type="GO" id="GO:0005509">
    <property type="term" value="F:calcium ion binding"/>
    <property type="evidence" value="ECO:0007669"/>
    <property type="project" value="InterPro"/>
</dbReference>